<keyword evidence="2" id="KW-0812">Transmembrane</keyword>
<evidence type="ECO:0000313" key="4">
    <source>
        <dbReference type="WBParaSite" id="ACRNAN_scaffold8628.g11203.t1"/>
    </source>
</evidence>
<accession>A0A914ELT3</accession>
<reference evidence="4" key="1">
    <citation type="submission" date="2022-11" db="UniProtKB">
        <authorList>
            <consortium name="WormBaseParasite"/>
        </authorList>
    </citation>
    <scope>IDENTIFICATION</scope>
</reference>
<feature type="transmembrane region" description="Helical" evidence="2">
    <location>
        <begin position="81"/>
        <end position="103"/>
    </location>
</feature>
<keyword evidence="2" id="KW-1133">Transmembrane helix</keyword>
<organism evidence="3 4">
    <name type="scientific">Acrobeloides nanus</name>
    <dbReference type="NCBI Taxonomy" id="290746"/>
    <lineage>
        <taxon>Eukaryota</taxon>
        <taxon>Metazoa</taxon>
        <taxon>Ecdysozoa</taxon>
        <taxon>Nematoda</taxon>
        <taxon>Chromadorea</taxon>
        <taxon>Rhabditida</taxon>
        <taxon>Tylenchina</taxon>
        <taxon>Cephalobomorpha</taxon>
        <taxon>Cephaloboidea</taxon>
        <taxon>Cephalobidae</taxon>
        <taxon>Acrobeloides</taxon>
    </lineage>
</organism>
<feature type="transmembrane region" description="Helical" evidence="2">
    <location>
        <begin position="6"/>
        <end position="24"/>
    </location>
</feature>
<name>A0A914ELT3_9BILA</name>
<evidence type="ECO:0000313" key="3">
    <source>
        <dbReference type="Proteomes" id="UP000887540"/>
    </source>
</evidence>
<dbReference type="WBParaSite" id="ACRNAN_scaffold8628.g11203.t1">
    <property type="protein sequence ID" value="ACRNAN_scaffold8628.g11203.t1"/>
    <property type="gene ID" value="ACRNAN_scaffold8628.g11203"/>
</dbReference>
<feature type="region of interest" description="Disordered" evidence="1">
    <location>
        <begin position="111"/>
        <end position="133"/>
    </location>
</feature>
<dbReference type="Proteomes" id="UP000887540">
    <property type="component" value="Unplaced"/>
</dbReference>
<protein>
    <submittedName>
        <fullName evidence="4">Uncharacterized protein</fullName>
    </submittedName>
</protein>
<dbReference type="AlphaFoldDB" id="A0A914ELT3"/>
<evidence type="ECO:0000256" key="1">
    <source>
        <dbReference type="SAM" id="MobiDB-lite"/>
    </source>
</evidence>
<feature type="transmembrane region" description="Helical" evidence="2">
    <location>
        <begin position="49"/>
        <end position="69"/>
    </location>
</feature>
<keyword evidence="2" id="KW-0472">Membrane</keyword>
<evidence type="ECO:0000256" key="2">
    <source>
        <dbReference type="SAM" id="Phobius"/>
    </source>
</evidence>
<feature type="compositionally biased region" description="Basic and acidic residues" evidence="1">
    <location>
        <begin position="123"/>
        <end position="132"/>
    </location>
</feature>
<sequence>MCHLGANAIIFMVLMLAIALGPVYKKEEKKKKKKNGSKKKTKESPLKKTIFKALSGLTSQLILALPWLMQHLSLYASGTNIFHYLFVVINGCQGMIQFVLLSLSQALLNKSSGEKDEEDEENGDKSESREENLGYLSCFNKVKHRND</sequence>
<keyword evidence="3" id="KW-1185">Reference proteome</keyword>
<dbReference type="Gene3D" id="1.20.1070.10">
    <property type="entry name" value="Rhodopsin 7-helix transmembrane proteins"/>
    <property type="match status" value="1"/>
</dbReference>
<proteinExistence type="predicted"/>